<comment type="caution">
    <text evidence="1">The sequence shown here is derived from an EMBL/GenBank/DDBJ whole genome shotgun (WGS) entry which is preliminary data.</text>
</comment>
<organism evidence="1 2">
    <name type="scientific">Flavobacterium chungangensis</name>
    <dbReference type="NCBI Taxonomy" id="2708132"/>
    <lineage>
        <taxon>Bacteria</taxon>
        <taxon>Pseudomonadati</taxon>
        <taxon>Bacteroidota</taxon>
        <taxon>Flavobacteriia</taxon>
        <taxon>Flavobacteriales</taxon>
        <taxon>Flavobacteriaceae</taxon>
        <taxon>Flavobacterium</taxon>
    </lineage>
</organism>
<accession>A0ABV8ZAN9</accession>
<dbReference type="Proteomes" id="UP001596003">
    <property type="component" value="Unassembled WGS sequence"/>
</dbReference>
<evidence type="ECO:0000313" key="2">
    <source>
        <dbReference type="Proteomes" id="UP001596003"/>
    </source>
</evidence>
<evidence type="ECO:0008006" key="3">
    <source>
        <dbReference type="Google" id="ProtNLM"/>
    </source>
</evidence>
<dbReference type="EMBL" id="JBHSFY010000003">
    <property type="protein sequence ID" value="MFC4476743.1"/>
    <property type="molecule type" value="Genomic_DNA"/>
</dbReference>
<proteinExistence type="predicted"/>
<keyword evidence="2" id="KW-1185">Reference proteome</keyword>
<protein>
    <recommendedName>
        <fullName evidence="3">Outer membrane protein beta-barrel domain-containing protein</fullName>
    </recommendedName>
</protein>
<name>A0ABV8ZAN9_9FLAO</name>
<evidence type="ECO:0000313" key="1">
    <source>
        <dbReference type="EMBL" id="MFC4476743.1"/>
    </source>
</evidence>
<sequence>MPLENKILFSSQPILTSRLHEINFTQFSHLHNLYHFIFLYSFISKAQPRVGKSINASIGFASSSSYYIEDYGSQDQLDVMGSGLYVQAEYAWGITSWFGIKPYTATISTKIDGEQFYLDQPRYKVTTRALLVGGKARICAPIPWVAPFIEGGIGASFGKFQTFTPAVNYNKNTVLMHIPISFGLAVGRKNNFELGFSGYFHPDAKQSTGVFSAGYNFPID</sequence>
<dbReference type="RefSeq" id="WP_379796251.1">
    <property type="nucleotide sequence ID" value="NZ_JBHSFY010000003.1"/>
</dbReference>
<reference evidence="2" key="1">
    <citation type="journal article" date="2019" name="Int. J. Syst. Evol. Microbiol.">
        <title>The Global Catalogue of Microorganisms (GCM) 10K type strain sequencing project: providing services to taxonomists for standard genome sequencing and annotation.</title>
        <authorList>
            <consortium name="The Broad Institute Genomics Platform"/>
            <consortium name="The Broad Institute Genome Sequencing Center for Infectious Disease"/>
            <person name="Wu L."/>
            <person name="Ma J."/>
        </authorList>
    </citation>
    <scope>NUCLEOTIDE SEQUENCE [LARGE SCALE GENOMIC DNA]</scope>
    <source>
        <strain evidence="2">NBRC 103627</strain>
    </source>
</reference>
<gene>
    <name evidence="1" type="ORF">ACFO3N_06675</name>
</gene>